<dbReference type="Proteomes" id="UP000828390">
    <property type="component" value="Unassembled WGS sequence"/>
</dbReference>
<dbReference type="EMBL" id="JAIWYP010000015">
    <property type="protein sequence ID" value="KAH3700717.1"/>
    <property type="molecule type" value="Genomic_DNA"/>
</dbReference>
<gene>
    <name evidence="1" type="ORF">DPMN_075696</name>
</gene>
<comment type="caution">
    <text evidence="1">The sequence shown here is derived from an EMBL/GenBank/DDBJ whole genome shotgun (WGS) entry which is preliminary data.</text>
</comment>
<keyword evidence="2" id="KW-1185">Reference proteome</keyword>
<evidence type="ECO:0000313" key="2">
    <source>
        <dbReference type="Proteomes" id="UP000828390"/>
    </source>
</evidence>
<dbReference type="AlphaFoldDB" id="A0A9D3YHB5"/>
<name>A0A9D3YHB5_DREPO</name>
<organism evidence="1 2">
    <name type="scientific">Dreissena polymorpha</name>
    <name type="common">Zebra mussel</name>
    <name type="synonym">Mytilus polymorpha</name>
    <dbReference type="NCBI Taxonomy" id="45954"/>
    <lineage>
        <taxon>Eukaryota</taxon>
        <taxon>Metazoa</taxon>
        <taxon>Spiralia</taxon>
        <taxon>Lophotrochozoa</taxon>
        <taxon>Mollusca</taxon>
        <taxon>Bivalvia</taxon>
        <taxon>Autobranchia</taxon>
        <taxon>Heteroconchia</taxon>
        <taxon>Euheterodonta</taxon>
        <taxon>Imparidentia</taxon>
        <taxon>Neoheterodontei</taxon>
        <taxon>Myida</taxon>
        <taxon>Dreissenoidea</taxon>
        <taxon>Dreissenidae</taxon>
        <taxon>Dreissena</taxon>
    </lineage>
</organism>
<protein>
    <submittedName>
        <fullName evidence="1">Uncharacterized protein</fullName>
    </submittedName>
</protein>
<reference evidence="1" key="2">
    <citation type="submission" date="2020-11" db="EMBL/GenBank/DDBJ databases">
        <authorList>
            <person name="McCartney M.A."/>
            <person name="Auch B."/>
            <person name="Kono T."/>
            <person name="Mallez S."/>
            <person name="Becker A."/>
            <person name="Gohl D.M."/>
            <person name="Silverstein K.A.T."/>
            <person name="Koren S."/>
            <person name="Bechman K.B."/>
            <person name="Herman A."/>
            <person name="Abrahante J.E."/>
            <person name="Garbe J."/>
        </authorList>
    </citation>
    <scope>NUCLEOTIDE SEQUENCE</scope>
    <source>
        <strain evidence="1">Duluth1</strain>
        <tissue evidence="1">Whole animal</tissue>
    </source>
</reference>
<reference evidence="1" key="1">
    <citation type="journal article" date="2019" name="bioRxiv">
        <title>The Genome of the Zebra Mussel, Dreissena polymorpha: A Resource for Invasive Species Research.</title>
        <authorList>
            <person name="McCartney M.A."/>
            <person name="Auch B."/>
            <person name="Kono T."/>
            <person name="Mallez S."/>
            <person name="Zhang Y."/>
            <person name="Obille A."/>
            <person name="Becker A."/>
            <person name="Abrahante J.E."/>
            <person name="Garbe J."/>
            <person name="Badalamenti J.P."/>
            <person name="Herman A."/>
            <person name="Mangelson H."/>
            <person name="Liachko I."/>
            <person name="Sullivan S."/>
            <person name="Sone E.D."/>
            <person name="Koren S."/>
            <person name="Silverstein K.A.T."/>
            <person name="Beckman K.B."/>
            <person name="Gohl D.M."/>
        </authorList>
    </citation>
    <scope>NUCLEOTIDE SEQUENCE</scope>
    <source>
        <strain evidence="1">Duluth1</strain>
        <tissue evidence="1">Whole animal</tissue>
    </source>
</reference>
<proteinExistence type="predicted"/>
<sequence>MNLREWSTNSVFVNNIIQSEDKSSMSTIKVLGHYWNTNQDTLSLKEPSLMNSLVSERAILKDLTSVFEPLGFVSP</sequence>
<evidence type="ECO:0000313" key="1">
    <source>
        <dbReference type="EMBL" id="KAH3700717.1"/>
    </source>
</evidence>
<accession>A0A9D3YHB5</accession>